<dbReference type="Proteomes" id="UP000585474">
    <property type="component" value="Unassembled WGS sequence"/>
</dbReference>
<dbReference type="Gene3D" id="3.30.559.10">
    <property type="entry name" value="Chloramphenicol acetyltransferase-like domain"/>
    <property type="match status" value="1"/>
</dbReference>
<organism evidence="1 2">
    <name type="scientific">Actinidia rufa</name>
    <dbReference type="NCBI Taxonomy" id="165716"/>
    <lineage>
        <taxon>Eukaryota</taxon>
        <taxon>Viridiplantae</taxon>
        <taxon>Streptophyta</taxon>
        <taxon>Embryophyta</taxon>
        <taxon>Tracheophyta</taxon>
        <taxon>Spermatophyta</taxon>
        <taxon>Magnoliopsida</taxon>
        <taxon>eudicotyledons</taxon>
        <taxon>Gunneridae</taxon>
        <taxon>Pentapetalae</taxon>
        <taxon>asterids</taxon>
        <taxon>Ericales</taxon>
        <taxon>Actinidiaceae</taxon>
        <taxon>Actinidia</taxon>
    </lineage>
</organism>
<dbReference type="InterPro" id="IPR023213">
    <property type="entry name" value="CAT-like_dom_sf"/>
</dbReference>
<accession>A0A7J0GGM0</accession>
<dbReference type="OrthoDB" id="1862401at2759"/>
<sequence length="65" mass="7090">MAEVRLISMSVVKTWLCEVARQTSDGKITLFPGAEEGSIDIEVCLSPETLLALGDDEEFMEAISN</sequence>
<protein>
    <submittedName>
        <fullName evidence="1">Uncharacterized protein</fullName>
    </submittedName>
</protein>
<gene>
    <name evidence="1" type="ORF">Acr_21g0004810</name>
</gene>
<keyword evidence="2" id="KW-1185">Reference proteome</keyword>
<evidence type="ECO:0000313" key="1">
    <source>
        <dbReference type="EMBL" id="GFZ09882.1"/>
    </source>
</evidence>
<reference evidence="1 2" key="1">
    <citation type="submission" date="2019-07" db="EMBL/GenBank/DDBJ databases">
        <title>De Novo Assembly of kiwifruit Actinidia rufa.</title>
        <authorList>
            <person name="Sugita-Konishi S."/>
            <person name="Sato K."/>
            <person name="Mori E."/>
            <person name="Abe Y."/>
            <person name="Kisaki G."/>
            <person name="Hamano K."/>
            <person name="Suezawa K."/>
            <person name="Otani M."/>
            <person name="Fukuda T."/>
            <person name="Manabe T."/>
            <person name="Gomi K."/>
            <person name="Tabuchi M."/>
            <person name="Akimitsu K."/>
            <person name="Kataoka I."/>
        </authorList>
    </citation>
    <scope>NUCLEOTIDE SEQUENCE [LARGE SCALE GENOMIC DNA]</scope>
    <source>
        <strain evidence="2">cv. Fuchu</strain>
    </source>
</reference>
<name>A0A7J0GGM0_9ERIC</name>
<proteinExistence type="predicted"/>
<evidence type="ECO:0000313" key="2">
    <source>
        <dbReference type="Proteomes" id="UP000585474"/>
    </source>
</evidence>
<dbReference type="EMBL" id="BJWL01000021">
    <property type="protein sequence ID" value="GFZ09882.1"/>
    <property type="molecule type" value="Genomic_DNA"/>
</dbReference>
<comment type="caution">
    <text evidence="1">The sequence shown here is derived from an EMBL/GenBank/DDBJ whole genome shotgun (WGS) entry which is preliminary data.</text>
</comment>
<dbReference type="AlphaFoldDB" id="A0A7J0GGM0"/>